<evidence type="ECO:0000313" key="2">
    <source>
        <dbReference type="EMBL" id="CAG5104401.1"/>
    </source>
</evidence>
<gene>
    <name evidence="2" type="ORF">OKIOD_LOCUS10000</name>
</gene>
<organism evidence="2 3">
    <name type="scientific">Oikopleura dioica</name>
    <name type="common">Tunicate</name>
    <dbReference type="NCBI Taxonomy" id="34765"/>
    <lineage>
        <taxon>Eukaryota</taxon>
        <taxon>Metazoa</taxon>
        <taxon>Chordata</taxon>
        <taxon>Tunicata</taxon>
        <taxon>Appendicularia</taxon>
        <taxon>Copelata</taxon>
        <taxon>Oikopleuridae</taxon>
        <taxon>Oikopleura</taxon>
    </lineage>
</organism>
<feature type="compositionally biased region" description="Low complexity" evidence="1">
    <location>
        <begin position="95"/>
        <end position="107"/>
    </location>
</feature>
<dbReference type="InterPro" id="IPR043502">
    <property type="entry name" value="DNA/RNA_pol_sf"/>
</dbReference>
<feature type="region of interest" description="Disordered" evidence="1">
    <location>
        <begin position="95"/>
        <end position="125"/>
    </location>
</feature>
<evidence type="ECO:0000256" key="1">
    <source>
        <dbReference type="SAM" id="MobiDB-lite"/>
    </source>
</evidence>
<keyword evidence="3" id="KW-1185">Reference proteome</keyword>
<proteinExistence type="predicted"/>
<reference evidence="2 3" key="1">
    <citation type="submission" date="2021-04" db="EMBL/GenBank/DDBJ databases">
        <authorList>
            <person name="Bliznina A."/>
        </authorList>
    </citation>
    <scope>NUCLEOTIDE SEQUENCE [LARGE SCALE GENOMIC DNA]</scope>
</reference>
<evidence type="ECO:0000313" key="3">
    <source>
        <dbReference type="Proteomes" id="UP001158576"/>
    </source>
</evidence>
<dbReference type="PANTHER" id="PTHR33206:SF1">
    <property type="entry name" value="DNA-DIRECTED DNA POLYMERASE"/>
    <property type="match status" value="1"/>
</dbReference>
<dbReference type="EMBL" id="OU015566">
    <property type="protein sequence ID" value="CAG5104401.1"/>
    <property type="molecule type" value="Genomic_DNA"/>
</dbReference>
<name>A0ABN7SMU3_OIKDI</name>
<sequence>MVATSKIYNLRLYEIALEYAEEADHVPVEYADDFNKLTRELADNLDFDNDGVQLIENMILADNDDESVSLHSSDSDMTADPEWAPLPGQIVADSAEQYSSDDSSSAMSEDDCQCEQCNDDNEDEPIMRDASTQTEVEMVVPRFERLHATSNSSIAINIPSDDDLEVFFEGSTEPSNSDYVVLEQMVETAHTMHPIESARKIKRKNPVPRRMKPRRLFPKKAYDKNKTGKYQFTLEAFWSPKTCYYEIVSNGKVLFHPIPYFMLVKSLQMMEKRFERIADFAIEMPDLKFFNYHGPFSPDNYFTIAKEIRREIILYTNSNQFQLKKRVAFQRIGRFRVKNPKVEEPLYLFVKKDEPSRIFVVYNTNAFKSNIYRCSNTNCNMTFVKADTRDAHEAICRKRANREIEPTLKAYGKNINPISELVKLGLLEEKYKSFRKTKFVTFDIETYESPLGDKRQETEIHSSLKLLSIGIGSNFGFDKFIMRKGDSSIHAENMVEEFVLTIEGLTMSPEMSLPPAFSVALEKLYGLTNSEENLKEKMKLQSLLNELKRYCSMDIYGFNSAKFDCNVLAPYLIPLLQKRYSKSFNVIKKGSSFFSISTDKFAFKDAMLFGSPIGLAKYLEQAGIGETKSIWPYELFHSISEIETCHEFPDYDCFFSHLKNVNIDHDLYLEEKGKFEEMKRNNPQTSMVDWLQNYNMLDVNPFARAIESQFKVFFKAFKVDPSLCFSLPKYAMICLFNYYSKTAPFSYSFGITSTEEHELFRSNIIGGLVNVFSRYTELRDDVPAPKNAKYAPNGDRFTKITFLDFNALYLYAQNQEMPTTPGIRWIREGDSFRKQIMAKGNSLVALEWLTYIDEYSDLLVSKNGERVPLQHQYYRGEFQVFDWTIDGYACVDEKKYFFEFLGCFFHSCCPYCKPGEADENWERKKNVLMERGTLVFIHECVWKRKKQQNIRMRSRHWGKMYQQHTEGDLLDEIKNDQVFGFIVADVNTPEDIASEIKHMNFPPVIQRMKITEDLVSPYMKERAKMADRKIEQETVVQTFNGKQLLILTKLAKFYMSLGLKISNVSRFVQYRSDKCLGEFCESITEGRIQSILKKKAALANAFKTVGNCGYGKMGEIVDRPRVNFCNEDQVARAAQKPHYKFSEPLTREDGDYELSQVTMEKAKILDDKPVVLAVAILQQSKLLFLRFVYDFLHKYLEKGSFKLNYCDTDSLAISTTKTAPSGETRKSKTASTFLPIVKPHLRKAFLREWQDWFVIEDTTRNDKTPGLMKTEWSTESGALIALGNKLYLGIDPEKDVNKRSSKGIPHNVEIEFEAMLNCLKGVNLEENKFQLTALRRQPSNGLVCRTSTSKRLLSDVFFKLYVNNDKITCTPLSKDGKLL</sequence>
<accession>A0ABN7SMU3</accession>
<dbReference type="Proteomes" id="UP001158576">
    <property type="component" value="Chromosome 1"/>
</dbReference>
<feature type="compositionally biased region" description="Acidic residues" evidence="1">
    <location>
        <begin position="108"/>
        <end position="124"/>
    </location>
</feature>
<protein>
    <submittedName>
        <fullName evidence="2">Oidioi.mRNA.OKI2018_I69.chr1.g1235.t1.cds</fullName>
    </submittedName>
</protein>
<dbReference type="PANTHER" id="PTHR33206">
    <property type="entry name" value="PROTEIN CBG10425"/>
    <property type="match status" value="1"/>
</dbReference>
<dbReference type="SUPFAM" id="SSF56672">
    <property type="entry name" value="DNA/RNA polymerases"/>
    <property type="match status" value="1"/>
</dbReference>